<proteinExistence type="predicted"/>
<comment type="caution">
    <text evidence="5">The sequence shown here is derived from an EMBL/GenBank/DDBJ whole genome shotgun (WGS) entry which is preliminary data.</text>
</comment>
<organism evidence="5 6">
    <name type="scientific">Halocaridina rubra</name>
    <name type="common">Hawaiian red shrimp</name>
    <dbReference type="NCBI Taxonomy" id="373956"/>
    <lineage>
        <taxon>Eukaryota</taxon>
        <taxon>Metazoa</taxon>
        <taxon>Ecdysozoa</taxon>
        <taxon>Arthropoda</taxon>
        <taxon>Crustacea</taxon>
        <taxon>Multicrustacea</taxon>
        <taxon>Malacostraca</taxon>
        <taxon>Eumalacostraca</taxon>
        <taxon>Eucarida</taxon>
        <taxon>Decapoda</taxon>
        <taxon>Pleocyemata</taxon>
        <taxon>Caridea</taxon>
        <taxon>Atyoidea</taxon>
        <taxon>Atyidae</taxon>
        <taxon>Halocaridina</taxon>
    </lineage>
</organism>
<keyword evidence="1" id="KW-0677">Repeat</keyword>
<evidence type="ECO:0000256" key="1">
    <source>
        <dbReference type="ARBA" id="ARBA00022737"/>
    </source>
</evidence>
<feature type="domain" description="CUB" evidence="4">
    <location>
        <begin position="198"/>
        <end position="322"/>
    </location>
</feature>
<sequence>MRLREATNYNRIQNSRFVNALEATSLATEDSGIQPRPHGDTIGSPDDQQIEYLDGFQPESGEEDRYVAYCTEAIVYMWPGNKRKFWSWGYMYLKTAYPANCTLKYTFTTRAHPSDTFAKYGFKITGTFEGPNVVYSTCSDTDYVTIDDTEGISQTYCGISSSIDFTTGSNYIEFSFKSQENSPGAKGFFVTIESYYLCGGLRTSTNNGPSGYIASPEYAADYPPNTNCMWWFTSEEETTIKLDCLSFRLEDPVTFSNGTTYCNDFMSISYEARTPSTTTFYCDSDMDTQARTIYSAGTTMLVNFRSDSANHYSGINCTYDFILYSV</sequence>
<evidence type="ECO:0000259" key="4">
    <source>
        <dbReference type="PROSITE" id="PS01180"/>
    </source>
</evidence>
<dbReference type="Gene3D" id="2.60.120.290">
    <property type="entry name" value="Spermadhesin, CUB domain"/>
    <property type="match status" value="2"/>
</dbReference>
<keyword evidence="2" id="KW-1015">Disulfide bond</keyword>
<dbReference type="SMART" id="SM00042">
    <property type="entry name" value="CUB"/>
    <property type="match status" value="1"/>
</dbReference>
<dbReference type="AlphaFoldDB" id="A0AAN9A0M3"/>
<evidence type="ECO:0000256" key="2">
    <source>
        <dbReference type="ARBA" id="ARBA00023157"/>
    </source>
</evidence>
<dbReference type="EMBL" id="JAXCGZ010020793">
    <property type="protein sequence ID" value="KAK7065407.1"/>
    <property type="molecule type" value="Genomic_DNA"/>
</dbReference>
<name>A0AAN9A0M3_HALRR</name>
<dbReference type="PROSITE" id="PS01180">
    <property type="entry name" value="CUB"/>
    <property type="match status" value="1"/>
</dbReference>
<accession>A0AAN9A0M3</accession>
<dbReference type="Proteomes" id="UP001381693">
    <property type="component" value="Unassembled WGS sequence"/>
</dbReference>
<dbReference type="InterPro" id="IPR000859">
    <property type="entry name" value="CUB_dom"/>
</dbReference>
<dbReference type="InterPro" id="IPR035914">
    <property type="entry name" value="Sperma_CUB_dom_sf"/>
</dbReference>
<dbReference type="CDD" id="cd00041">
    <property type="entry name" value="CUB"/>
    <property type="match status" value="1"/>
</dbReference>
<protein>
    <recommendedName>
        <fullName evidence="4">CUB domain-containing protein</fullName>
    </recommendedName>
</protein>
<reference evidence="5 6" key="1">
    <citation type="submission" date="2023-11" db="EMBL/GenBank/DDBJ databases">
        <title>Halocaridina rubra genome assembly.</title>
        <authorList>
            <person name="Smith C."/>
        </authorList>
    </citation>
    <scope>NUCLEOTIDE SEQUENCE [LARGE SCALE GENOMIC DNA]</scope>
    <source>
        <strain evidence="5">EP-1</strain>
        <tissue evidence="5">Whole</tissue>
    </source>
</reference>
<evidence type="ECO:0000313" key="5">
    <source>
        <dbReference type="EMBL" id="KAK7065407.1"/>
    </source>
</evidence>
<dbReference type="PANTHER" id="PTHR24251">
    <property type="entry name" value="OVOCHYMASE-RELATED"/>
    <property type="match status" value="1"/>
</dbReference>
<dbReference type="SUPFAM" id="SSF49854">
    <property type="entry name" value="Spermadhesin, CUB domain"/>
    <property type="match status" value="2"/>
</dbReference>
<evidence type="ECO:0000256" key="3">
    <source>
        <dbReference type="PROSITE-ProRule" id="PRU00059"/>
    </source>
</evidence>
<gene>
    <name evidence="5" type="ORF">SK128_008767</name>
</gene>
<keyword evidence="6" id="KW-1185">Reference proteome</keyword>
<evidence type="ECO:0000313" key="6">
    <source>
        <dbReference type="Proteomes" id="UP001381693"/>
    </source>
</evidence>
<dbReference type="Pfam" id="PF00431">
    <property type="entry name" value="CUB"/>
    <property type="match status" value="1"/>
</dbReference>
<comment type="caution">
    <text evidence="3">Lacks conserved residue(s) required for the propagation of feature annotation.</text>
</comment>